<dbReference type="Proteomes" id="UP001271769">
    <property type="component" value="Unassembled WGS sequence"/>
</dbReference>
<protein>
    <recommendedName>
        <fullName evidence="3">Sulfotransferase</fullName>
    </recommendedName>
</protein>
<sequence length="292" mass="33404">MCEVELNGKEISRWGRKLLRAHADLTPFFKSDNVDPLENYRRAHAHLSARGHARRMFGDKFVGIENGFSRRVGSANVIFSVRHLPEWLAKDSIRAEYKCDHNIVPLAVQYTRHFIESFQVEKVLHVRFSDFLNRNQQIVDAVWRFLEIEPPKDAYVWWDSIGAYQPEDPKASMNWWRGHASSAVKPESGDTQVKIAPIAFWQRILPIFDRYYEAAGQGVKVAQSEIEADLLALDAIAKEYTLPIDAAYLHNYSKSANPDIKTKRRNGTAPGWKSLTARIAKWVSSVKTLPLG</sequence>
<comment type="caution">
    <text evidence="1">The sequence shown here is derived from an EMBL/GenBank/DDBJ whole genome shotgun (WGS) entry which is preliminary data.</text>
</comment>
<dbReference type="EMBL" id="JAXCLX010000003">
    <property type="protein sequence ID" value="MDY0873661.1"/>
    <property type="molecule type" value="Genomic_DNA"/>
</dbReference>
<evidence type="ECO:0000313" key="1">
    <source>
        <dbReference type="EMBL" id="MDY0873661.1"/>
    </source>
</evidence>
<name>A0ABU5E4B5_9PROT</name>
<keyword evidence="2" id="KW-1185">Reference proteome</keyword>
<accession>A0ABU5E4B5</accession>
<proteinExistence type="predicted"/>
<gene>
    <name evidence="1" type="ORF">SMD31_17100</name>
</gene>
<evidence type="ECO:0008006" key="3">
    <source>
        <dbReference type="Google" id="ProtNLM"/>
    </source>
</evidence>
<dbReference type="RefSeq" id="WP_320502135.1">
    <property type="nucleotide sequence ID" value="NZ_JAXCLX010000003.1"/>
</dbReference>
<reference evidence="1 2" key="1">
    <citation type="journal article" date="2013" name="Antonie Van Leeuwenhoek">
        <title>Dongia rigui sp. nov., isolated from freshwater of a large wetland in Korea.</title>
        <authorList>
            <person name="Baik K.S."/>
            <person name="Hwang Y.M."/>
            <person name="Choi J.S."/>
            <person name="Kwon J."/>
            <person name="Seong C.N."/>
        </authorList>
    </citation>
    <scope>NUCLEOTIDE SEQUENCE [LARGE SCALE GENOMIC DNA]</scope>
    <source>
        <strain evidence="1 2">04SU4-P</strain>
    </source>
</reference>
<evidence type="ECO:0000313" key="2">
    <source>
        <dbReference type="Proteomes" id="UP001271769"/>
    </source>
</evidence>
<organism evidence="1 2">
    <name type="scientific">Dongia rigui</name>
    <dbReference type="NCBI Taxonomy" id="940149"/>
    <lineage>
        <taxon>Bacteria</taxon>
        <taxon>Pseudomonadati</taxon>
        <taxon>Pseudomonadota</taxon>
        <taxon>Alphaproteobacteria</taxon>
        <taxon>Rhodospirillales</taxon>
        <taxon>Dongiaceae</taxon>
        <taxon>Dongia</taxon>
    </lineage>
</organism>